<name>A0AAD9JX39_RIDPI</name>
<evidence type="ECO:0000256" key="7">
    <source>
        <dbReference type="ARBA" id="ARBA00037368"/>
    </source>
</evidence>
<keyword evidence="5" id="KW-0418">Kinase</keyword>
<keyword evidence="3" id="KW-0963">Cytoplasm</keyword>
<dbReference type="InterPro" id="IPR002575">
    <property type="entry name" value="Aminoglycoside_PTrfase"/>
</dbReference>
<keyword evidence="12" id="KW-1185">Reference proteome</keyword>
<dbReference type="GO" id="GO:0047992">
    <property type="term" value="F:hydroxylysine kinase activity"/>
    <property type="evidence" value="ECO:0007669"/>
    <property type="project" value="UniProtKB-EC"/>
</dbReference>
<dbReference type="FunFam" id="3.90.1200.10:FF:000007">
    <property type="entry name" value="hydroxylysine kinase isoform X1"/>
    <property type="match status" value="1"/>
</dbReference>
<sequence>MHNEAGDTSAATMLQPGQTIRPQLSQQTAIGLIESLFGLHVKTIKELNSYDDRNYFISVDSNYDNPHIADLWPHGYVFKVMNSMDSFKKHVDAESAIQRELHKAGFSCPQPVLNVRGEDNSLEKIKAEDTQEAGPGNNNYDPHSQSSLHVVRLLTYQPGSLMCEIAYTPDIMHQVGRYVGAVDRTLRDFSHPALTCHRTLWSLESVPSLTRFLYAVTDKSLQQLAEDVINTFTREIIPKLDQFQRGVIHGDFNEQNIIVKQRPSATPGEDQQYDVCAVIDFGDSANSYYVFEVAITIMYMMVESSVIDPMKVGGHVLAGYLSEQPLTDVEFDSLKVCVAGRYAQSLVMGAYTYTLDEGNEYLLVTAKNGWPQLRRLWNMSQTELYDQWRQTIQTYNM</sequence>
<evidence type="ECO:0000256" key="9">
    <source>
        <dbReference type="ARBA" id="ARBA00040505"/>
    </source>
</evidence>
<dbReference type="InterPro" id="IPR011009">
    <property type="entry name" value="Kinase-like_dom_sf"/>
</dbReference>
<accession>A0AAD9JX39</accession>
<evidence type="ECO:0000256" key="5">
    <source>
        <dbReference type="ARBA" id="ARBA00022777"/>
    </source>
</evidence>
<evidence type="ECO:0000256" key="3">
    <source>
        <dbReference type="ARBA" id="ARBA00022490"/>
    </source>
</evidence>
<evidence type="ECO:0000256" key="8">
    <source>
        <dbReference type="ARBA" id="ARBA00038873"/>
    </source>
</evidence>
<evidence type="ECO:0000256" key="6">
    <source>
        <dbReference type="ARBA" id="ARBA00036820"/>
    </source>
</evidence>
<evidence type="ECO:0000259" key="10">
    <source>
        <dbReference type="Pfam" id="PF01636"/>
    </source>
</evidence>
<comment type="subcellular location">
    <subcellularLocation>
        <location evidence="1">Cytoplasm</location>
    </subcellularLocation>
</comment>
<dbReference type="PANTHER" id="PTHR21064">
    <property type="entry name" value="AMINOGLYCOSIDE PHOSPHOTRANSFERASE DOMAIN-CONTAINING PROTEIN-RELATED"/>
    <property type="match status" value="1"/>
</dbReference>
<dbReference type="Pfam" id="PF01636">
    <property type="entry name" value="APH"/>
    <property type="match status" value="1"/>
</dbReference>
<dbReference type="Proteomes" id="UP001209878">
    <property type="component" value="Unassembled WGS sequence"/>
</dbReference>
<gene>
    <name evidence="11" type="ORF">NP493_1622g00005</name>
</gene>
<dbReference type="GO" id="GO:0005737">
    <property type="term" value="C:cytoplasm"/>
    <property type="evidence" value="ECO:0007669"/>
    <property type="project" value="UniProtKB-SubCell"/>
</dbReference>
<feature type="domain" description="Aminoglycoside phosphotransferase" evidence="10">
    <location>
        <begin position="61"/>
        <end position="301"/>
    </location>
</feature>
<keyword evidence="4" id="KW-0808">Transferase</keyword>
<dbReference type="PANTHER" id="PTHR21064:SF1">
    <property type="entry name" value="HYDROXYLYSINE KINASE"/>
    <property type="match status" value="1"/>
</dbReference>
<dbReference type="FunFam" id="3.30.200.20:FF:000549">
    <property type="entry name" value="hydroxylysine kinase"/>
    <property type="match status" value="1"/>
</dbReference>
<evidence type="ECO:0000313" key="12">
    <source>
        <dbReference type="Proteomes" id="UP001209878"/>
    </source>
</evidence>
<dbReference type="Gene3D" id="3.90.1200.10">
    <property type="match status" value="1"/>
</dbReference>
<dbReference type="EMBL" id="JAODUO010001622">
    <property type="protein sequence ID" value="KAK2160831.1"/>
    <property type="molecule type" value="Genomic_DNA"/>
</dbReference>
<proteinExistence type="inferred from homology"/>
<dbReference type="InterPro" id="IPR050249">
    <property type="entry name" value="Pseudomonas-type_ThrB"/>
</dbReference>
<evidence type="ECO:0000256" key="4">
    <source>
        <dbReference type="ARBA" id="ARBA00022679"/>
    </source>
</evidence>
<comment type="caution">
    <text evidence="11">The sequence shown here is derived from an EMBL/GenBank/DDBJ whole genome shotgun (WGS) entry which is preliminary data.</text>
</comment>
<protein>
    <recommendedName>
        <fullName evidence="9">Hydroxylysine kinase</fullName>
        <ecNumber evidence="8">2.7.1.81</ecNumber>
    </recommendedName>
</protein>
<evidence type="ECO:0000313" key="11">
    <source>
        <dbReference type="EMBL" id="KAK2160831.1"/>
    </source>
</evidence>
<comment type="similarity">
    <text evidence="2">Belongs to the aminoglycoside phosphotransferase family.</text>
</comment>
<organism evidence="11 12">
    <name type="scientific">Ridgeia piscesae</name>
    <name type="common">Tubeworm</name>
    <dbReference type="NCBI Taxonomy" id="27915"/>
    <lineage>
        <taxon>Eukaryota</taxon>
        <taxon>Metazoa</taxon>
        <taxon>Spiralia</taxon>
        <taxon>Lophotrochozoa</taxon>
        <taxon>Annelida</taxon>
        <taxon>Polychaeta</taxon>
        <taxon>Sedentaria</taxon>
        <taxon>Canalipalpata</taxon>
        <taxon>Sabellida</taxon>
        <taxon>Siboglinidae</taxon>
        <taxon>Ridgeia</taxon>
    </lineage>
</organism>
<dbReference type="SUPFAM" id="SSF56112">
    <property type="entry name" value="Protein kinase-like (PK-like)"/>
    <property type="match status" value="1"/>
</dbReference>
<reference evidence="11" key="1">
    <citation type="journal article" date="2023" name="Mol. Biol. Evol.">
        <title>Third-Generation Sequencing Reveals the Adaptive Role of the Epigenome in Three Deep-Sea Polychaetes.</title>
        <authorList>
            <person name="Perez M."/>
            <person name="Aroh O."/>
            <person name="Sun Y."/>
            <person name="Lan Y."/>
            <person name="Juniper S.K."/>
            <person name="Young C.R."/>
            <person name="Angers B."/>
            <person name="Qian P.Y."/>
        </authorList>
    </citation>
    <scope>NUCLEOTIDE SEQUENCE</scope>
    <source>
        <strain evidence="11">R07B-5</strain>
    </source>
</reference>
<comment type="function">
    <text evidence="7">Catalyzes the GTP-dependent phosphorylation of 5-hydroxy-L-lysine.</text>
</comment>
<dbReference type="EC" id="2.7.1.81" evidence="8"/>
<evidence type="ECO:0000256" key="1">
    <source>
        <dbReference type="ARBA" id="ARBA00004496"/>
    </source>
</evidence>
<dbReference type="AlphaFoldDB" id="A0AAD9JX39"/>
<comment type="catalytic activity">
    <reaction evidence="6">
        <text>(5R)-5-hydroxy-L-lysine + GTP = (5R)-5-phosphooxy-L-lysine + GDP + H(+)</text>
        <dbReference type="Rhea" id="RHEA:19049"/>
        <dbReference type="ChEBI" id="CHEBI:15378"/>
        <dbReference type="ChEBI" id="CHEBI:37565"/>
        <dbReference type="ChEBI" id="CHEBI:57882"/>
        <dbReference type="ChEBI" id="CHEBI:58189"/>
        <dbReference type="ChEBI" id="CHEBI:58357"/>
        <dbReference type="EC" id="2.7.1.81"/>
    </reaction>
</comment>
<evidence type="ECO:0000256" key="2">
    <source>
        <dbReference type="ARBA" id="ARBA00006219"/>
    </source>
</evidence>